<evidence type="ECO:0000313" key="7">
    <source>
        <dbReference type="Proteomes" id="UP000219453"/>
    </source>
</evidence>
<protein>
    <submittedName>
        <fullName evidence="6">Geranylgeranylglycerol-phosphate geranylgeranyltransferase</fullName>
    </submittedName>
</protein>
<dbReference type="GO" id="GO:0005886">
    <property type="term" value="C:plasma membrane"/>
    <property type="evidence" value="ECO:0007669"/>
    <property type="project" value="UniProtKB-SubCell"/>
</dbReference>
<dbReference type="PANTHER" id="PTHR42723:SF1">
    <property type="entry name" value="CHLOROPHYLL SYNTHASE, CHLOROPLASTIC"/>
    <property type="match status" value="1"/>
</dbReference>
<dbReference type="EMBL" id="OBEJ01000003">
    <property type="protein sequence ID" value="SNZ15089.1"/>
    <property type="molecule type" value="Genomic_DNA"/>
</dbReference>
<accession>A0A285P058</accession>
<sequence>MNPTIPNRQLRGLVELARPLPVAGAGTLTLVGAFVAAGTRAVGPGVAAAALVAMLATAGGNAINDYVDRDLDVVDSPDRPIPSGAVDAGTALALGTALLAGALAVAAVLPAPAIAIAAVNVLAVAAYTSGLKGRAGAGNVLVALLSGSTLLFGGAAAGDASATAGLATLATLPALAREILLDVRDVRGDRAAGLTTLPVCLGERSALLVAAATLLLAVLVSPVPYLTGTLGAVYLLAMVAADAAWLWAAVRVVDAAERGHPLLLVGTALTTLAIVADVAVVV</sequence>
<dbReference type="AlphaFoldDB" id="A0A285P058"/>
<feature type="transmembrane region" description="Helical" evidence="5">
    <location>
        <begin position="162"/>
        <end position="180"/>
    </location>
</feature>
<feature type="transmembrane region" description="Helical" evidence="5">
    <location>
        <begin position="92"/>
        <end position="125"/>
    </location>
</feature>
<name>A0A285P058_NATPI</name>
<evidence type="ECO:0000313" key="6">
    <source>
        <dbReference type="EMBL" id="SNZ15089.1"/>
    </source>
</evidence>
<dbReference type="InterPro" id="IPR044878">
    <property type="entry name" value="UbiA_sf"/>
</dbReference>
<proteinExistence type="predicted"/>
<feature type="transmembrane region" description="Helical" evidence="5">
    <location>
        <begin position="262"/>
        <end position="281"/>
    </location>
</feature>
<keyword evidence="7" id="KW-1185">Reference proteome</keyword>
<comment type="subcellular location">
    <subcellularLocation>
        <location evidence="1">Cell membrane</location>
        <topology evidence="1">Multi-pass membrane protein</topology>
    </subcellularLocation>
</comment>
<reference evidence="6 7" key="1">
    <citation type="submission" date="2017-09" db="EMBL/GenBank/DDBJ databases">
        <authorList>
            <person name="Ehlers B."/>
            <person name="Leendertz F.H."/>
        </authorList>
    </citation>
    <scope>NUCLEOTIDE SEQUENCE [LARGE SCALE GENOMIC DNA]</scope>
    <source>
        <strain evidence="6 7">DSM 27208</strain>
    </source>
</reference>
<dbReference type="Pfam" id="PF01040">
    <property type="entry name" value="UbiA"/>
    <property type="match status" value="1"/>
</dbReference>
<feature type="transmembrane region" description="Helical" evidence="5">
    <location>
        <begin position="20"/>
        <end position="38"/>
    </location>
</feature>
<keyword evidence="4 5" id="KW-0472">Membrane</keyword>
<feature type="transmembrane region" description="Helical" evidence="5">
    <location>
        <begin position="45"/>
        <end position="63"/>
    </location>
</feature>
<dbReference type="InterPro" id="IPR000537">
    <property type="entry name" value="UbiA_prenyltransferase"/>
</dbReference>
<dbReference type="Gene3D" id="1.10.357.140">
    <property type="entry name" value="UbiA prenyltransferase"/>
    <property type="match status" value="1"/>
</dbReference>
<dbReference type="InterPro" id="IPR050475">
    <property type="entry name" value="Prenyltransferase_related"/>
</dbReference>
<keyword evidence="6" id="KW-0808">Transferase</keyword>
<dbReference type="RefSeq" id="WP_097009294.1">
    <property type="nucleotide sequence ID" value="NZ_OBEJ01000003.1"/>
</dbReference>
<dbReference type="Gene3D" id="1.20.120.1780">
    <property type="entry name" value="UbiA prenyltransferase"/>
    <property type="match status" value="1"/>
</dbReference>
<evidence type="ECO:0000256" key="5">
    <source>
        <dbReference type="SAM" id="Phobius"/>
    </source>
</evidence>
<evidence type="ECO:0000256" key="2">
    <source>
        <dbReference type="ARBA" id="ARBA00022692"/>
    </source>
</evidence>
<organism evidence="6 7">
    <name type="scientific">Natronoarchaeum philippinense</name>
    <dbReference type="NCBI Taxonomy" id="558529"/>
    <lineage>
        <taxon>Archaea</taxon>
        <taxon>Methanobacteriati</taxon>
        <taxon>Methanobacteriota</taxon>
        <taxon>Stenosarchaea group</taxon>
        <taxon>Halobacteria</taxon>
        <taxon>Halobacteriales</taxon>
        <taxon>Natronoarchaeaceae</taxon>
    </lineage>
</organism>
<evidence type="ECO:0000256" key="4">
    <source>
        <dbReference type="ARBA" id="ARBA00023136"/>
    </source>
</evidence>
<keyword evidence="2 5" id="KW-0812">Transmembrane</keyword>
<dbReference type="PANTHER" id="PTHR42723">
    <property type="entry name" value="CHLOROPHYLL SYNTHASE"/>
    <property type="match status" value="1"/>
</dbReference>
<evidence type="ECO:0000256" key="3">
    <source>
        <dbReference type="ARBA" id="ARBA00022989"/>
    </source>
</evidence>
<dbReference type="GO" id="GO:0016765">
    <property type="term" value="F:transferase activity, transferring alkyl or aryl (other than methyl) groups"/>
    <property type="evidence" value="ECO:0007669"/>
    <property type="project" value="InterPro"/>
</dbReference>
<feature type="transmembrane region" description="Helical" evidence="5">
    <location>
        <begin position="206"/>
        <end position="226"/>
    </location>
</feature>
<feature type="transmembrane region" description="Helical" evidence="5">
    <location>
        <begin position="137"/>
        <end position="156"/>
    </location>
</feature>
<dbReference type="Proteomes" id="UP000219453">
    <property type="component" value="Unassembled WGS sequence"/>
</dbReference>
<dbReference type="OrthoDB" id="11851at2157"/>
<keyword evidence="3 5" id="KW-1133">Transmembrane helix</keyword>
<evidence type="ECO:0000256" key="1">
    <source>
        <dbReference type="ARBA" id="ARBA00004651"/>
    </source>
</evidence>
<feature type="transmembrane region" description="Helical" evidence="5">
    <location>
        <begin position="232"/>
        <end position="250"/>
    </location>
</feature>
<gene>
    <name evidence="6" type="ORF">SAMN06269185_2374</name>
</gene>